<organism evidence="1">
    <name type="scientific">marine metagenome</name>
    <dbReference type="NCBI Taxonomy" id="408172"/>
    <lineage>
        <taxon>unclassified sequences</taxon>
        <taxon>metagenomes</taxon>
        <taxon>ecological metagenomes</taxon>
    </lineage>
</organism>
<dbReference type="Pfam" id="PF06245">
    <property type="entry name" value="DUF1015"/>
    <property type="match status" value="1"/>
</dbReference>
<sequence length="430" mass="48811">MADLRPFRALSFNPSAIGNYANVICPPYDVISPEMQDALYEISPFNMIRLERGKTYVTDDQMNNSYSRASKTLSEWIEKDILIRDKDPAFYLIQHSFNSKGNNKSSLGIMVGLKLEDYKNRIVLPHEFTQKKAKDDRFSLMEHCHSNFSHIMLLYRDTEKKVVSVLNSLSSTPSDLSLSDSSENTYSLWRINDVPTIQAIQVAMETKRLYIADGHHRYETALNYKSKYGEGRDPNDPLNFTMAYLVEFDDPGFSVLPYHRVIKGLDESQLNAIRNKVQALFHIEVPSDGDNVHPTSLVEEIVKRGTTQPALGFFDNNASPRILTLKPGSVSKNEGPIAKFETWLLEKLILEDVLGDTVDNHVTWLHNEVEAIDLVKSGEYQIAFLLNAISLELFEEVVDHGERLPRKSTFFSPKLPTGFTINLLNATTKA</sequence>
<gene>
    <name evidence="1" type="ORF">METZ01_LOCUS73961</name>
</gene>
<accession>A0A381U1G8</accession>
<evidence type="ECO:0000313" key="1">
    <source>
        <dbReference type="EMBL" id="SVA21107.1"/>
    </source>
</evidence>
<dbReference type="PANTHER" id="PTHR36454:SF1">
    <property type="entry name" value="DUF1015 DOMAIN-CONTAINING PROTEIN"/>
    <property type="match status" value="1"/>
</dbReference>
<name>A0A381U1G8_9ZZZZ</name>
<dbReference type="PIRSF" id="PIRSF033563">
    <property type="entry name" value="UCP033563"/>
    <property type="match status" value="1"/>
</dbReference>
<dbReference type="InterPro" id="IPR008323">
    <property type="entry name" value="UCP033563"/>
</dbReference>
<reference evidence="1" key="1">
    <citation type="submission" date="2018-05" db="EMBL/GenBank/DDBJ databases">
        <authorList>
            <person name="Lanie J.A."/>
            <person name="Ng W.-L."/>
            <person name="Kazmierczak K.M."/>
            <person name="Andrzejewski T.M."/>
            <person name="Davidsen T.M."/>
            <person name="Wayne K.J."/>
            <person name="Tettelin H."/>
            <person name="Glass J.I."/>
            <person name="Rusch D."/>
            <person name="Podicherti R."/>
            <person name="Tsui H.-C.T."/>
            <person name="Winkler M.E."/>
        </authorList>
    </citation>
    <scope>NUCLEOTIDE SEQUENCE</scope>
</reference>
<protein>
    <recommendedName>
        <fullName evidence="2">DUF1015 domain-containing protein</fullName>
    </recommendedName>
</protein>
<evidence type="ECO:0008006" key="2">
    <source>
        <dbReference type="Google" id="ProtNLM"/>
    </source>
</evidence>
<dbReference type="EMBL" id="UINC01005403">
    <property type="protein sequence ID" value="SVA21107.1"/>
    <property type="molecule type" value="Genomic_DNA"/>
</dbReference>
<dbReference type="PANTHER" id="PTHR36454">
    <property type="entry name" value="LMO2823 PROTEIN"/>
    <property type="match status" value="1"/>
</dbReference>
<proteinExistence type="predicted"/>
<dbReference type="AlphaFoldDB" id="A0A381U1G8"/>